<dbReference type="PANTHER" id="PTHR12677">
    <property type="entry name" value="GOLGI APPARATUS MEMBRANE PROTEIN TVP38-RELATED"/>
    <property type="match status" value="1"/>
</dbReference>
<evidence type="ECO:0000256" key="6">
    <source>
        <dbReference type="RuleBase" id="RU366058"/>
    </source>
</evidence>
<dbReference type="PANTHER" id="PTHR12677:SF59">
    <property type="entry name" value="GOLGI APPARATUS MEMBRANE PROTEIN TVP38-RELATED"/>
    <property type="match status" value="1"/>
</dbReference>
<comment type="subcellular location">
    <subcellularLocation>
        <location evidence="1 6">Cell membrane</location>
        <topology evidence="1 6">Multi-pass membrane protein</topology>
    </subcellularLocation>
</comment>
<feature type="transmembrane region" description="Helical" evidence="6">
    <location>
        <begin position="37"/>
        <end position="59"/>
    </location>
</feature>
<keyword evidence="2 6" id="KW-1003">Cell membrane</keyword>
<feature type="transmembrane region" description="Helical" evidence="6">
    <location>
        <begin position="66"/>
        <end position="91"/>
    </location>
</feature>
<keyword evidence="5 6" id="KW-0472">Membrane</keyword>
<feature type="domain" description="VTT" evidence="7">
    <location>
        <begin position="67"/>
        <end position="183"/>
    </location>
</feature>
<dbReference type="RefSeq" id="WP_311658908.1">
    <property type="nucleotide sequence ID" value="NZ_JAVRHY010000007.1"/>
</dbReference>
<dbReference type="EMBL" id="JAVRHY010000007">
    <property type="protein sequence ID" value="MDT0618730.1"/>
    <property type="molecule type" value="Genomic_DNA"/>
</dbReference>
<proteinExistence type="inferred from homology"/>
<feature type="transmembrane region" description="Helical" evidence="6">
    <location>
        <begin position="208"/>
        <end position="225"/>
    </location>
</feature>
<reference evidence="8 9" key="1">
    <citation type="submission" date="2023-09" db="EMBL/GenBank/DDBJ databases">
        <authorList>
            <person name="Rey-Velasco X."/>
        </authorList>
    </citation>
    <scope>NUCLEOTIDE SEQUENCE [LARGE SCALE GENOMIC DNA]</scope>
    <source>
        <strain evidence="8 9">P385</strain>
    </source>
</reference>
<sequence length="235" mass="25490">MIGVSARTKWIAGLVWLLALAAGLGWGWSRGLSTPEILVAVHQVISTHPLAPLVFVVIYTLRAFTFFPAMFLTIAAGSLFGFWVGLLATLFGENFSAHTAYGIASFFGTGSADDDKAGQRLAPLRRALRVHAFPTVLTLRASYLPFDLVNFGCGLLRVPWPGFALGTLIGLLPPMITFVSFGASVEFEAFTANLDDFRPASLFNKTQLLVSVALLAASAVIVWFARAHQRHLTRH</sequence>
<gene>
    <name evidence="8" type="ORF">RM531_09595</name>
</gene>
<organism evidence="8 9">
    <name type="scientific">Spectribacter acetivorans</name>
    <dbReference type="NCBI Taxonomy" id="3075603"/>
    <lineage>
        <taxon>Bacteria</taxon>
        <taxon>Pseudomonadati</taxon>
        <taxon>Pseudomonadota</taxon>
        <taxon>Gammaproteobacteria</taxon>
        <taxon>Salinisphaerales</taxon>
        <taxon>Salinisphaeraceae</taxon>
        <taxon>Spectribacter</taxon>
    </lineage>
</organism>
<evidence type="ECO:0000313" key="9">
    <source>
        <dbReference type="Proteomes" id="UP001259982"/>
    </source>
</evidence>
<evidence type="ECO:0000259" key="7">
    <source>
        <dbReference type="Pfam" id="PF09335"/>
    </source>
</evidence>
<dbReference type="Pfam" id="PF09335">
    <property type="entry name" value="VTT_dom"/>
    <property type="match status" value="1"/>
</dbReference>
<evidence type="ECO:0000256" key="5">
    <source>
        <dbReference type="ARBA" id="ARBA00023136"/>
    </source>
</evidence>
<evidence type="ECO:0000256" key="2">
    <source>
        <dbReference type="ARBA" id="ARBA00022475"/>
    </source>
</evidence>
<dbReference type="InterPro" id="IPR015414">
    <property type="entry name" value="TMEM64"/>
</dbReference>
<evidence type="ECO:0000313" key="8">
    <source>
        <dbReference type="EMBL" id="MDT0618730.1"/>
    </source>
</evidence>
<protein>
    <recommendedName>
        <fullName evidence="6">TVP38/TMEM64 family membrane protein</fullName>
    </recommendedName>
</protein>
<name>A0ABU3B8C4_9GAMM</name>
<accession>A0ABU3B8C4</accession>
<evidence type="ECO:0000256" key="3">
    <source>
        <dbReference type="ARBA" id="ARBA00022692"/>
    </source>
</evidence>
<comment type="caution">
    <text evidence="6">Lacks conserved residue(s) required for the propagation of feature annotation.</text>
</comment>
<comment type="caution">
    <text evidence="8">The sequence shown here is derived from an EMBL/GenBank/DDBJ whole genome shotgun (WGS) entry which is preliminary data.</text>
</comment>
<keyword evidence="4 6" id="KW-1133">Transmembrane helix</keyword>
<evidence type="ECO:0000256" key="4">
    <source>
        <dbReference type="ARBA" id="ARBA00022989"/>
    </source>
</evidence>
<keyword evidence="3 6" id="KW-0812">Transmembrane</keyword>
<evidence type="ECO:0000256" key="1">
    <source>
        <dbReference type="ARBA" id="ARBA00004651"/>
    </source>
</evidence>
<keyword evidence="9" id="KW-1185">Reference proteome</keyword>
<dbReference type="InterPro" id="IPR032816">
    <property type="entry name" value="VTT_dom"/>
</dbReference>
<dbReference type="Proteomes" id="UP001259982">
    <property type="component" value="Unassembled WGS sequence"/>
</dbReference>
<comment type="similarity">
    <text evidence="6">Belongs to the TVP38/TMEM64 family.</text>
</comment>